<evidence type="ECO:0000313" key="2">
    <source>
        <dbReference type="Proteomes" id="UP001597120"/>
    </source>
</evidence>
<gene>
    <name evidence="1" type="ORF">ACFQ03_24315</name>
</gene>
<dbReference type="EMBL" id="JBHTIU010000106">
    <property type="protein sequence ID" value="MFD0872250.1"/>
    <property type="molecule type" value="Genomic_DNA"/>
</dbReference>
<keyword evidence="2" id="KW-1185">Reference proteome</keyword>
<sequence>MGIFVLHGRERELEPLLKQLDLPHGDRLPEDFPVEAVIRWGTKVEEPEGVLTLNRLKPVLRAGNRPEREEILKLHGLKPGILQTRAERSGFPMYTHEYMIPVFHLEVLTVYEKKAAQPLLARSASAIRPAFRELGEENWSHPVRRAVKDSLKAVYALGLDFALVRTAVTADSRTVIVDVEPNPKLMGGWVRRLVEEIRQFAADVRKQAGGAPAAMLGADPEFVLQNREGKITPASRFMDKEGAVGCDNVIVRGQRTFMPLVELRPEPASDPRQLVRHLRRSLLQATRLITDRDLAWVAGGMPVRGIPLGGHIHISGIWLHSRLVRMLDNYLALPMLLTEEERDRYRRPRYGYLGDIRRKAHGGFEYRSLASWLGSPRLSAGVLCLTRCIMDHYGELKQEPLTRFEVQQAFYEGNKTYLRPVVRELWGELERLPAYSTYRKELDALKQIVFGWKVLPAGDFRSAWKLPAASELNLPAGRKTLERL</sequence>
<dbReference type="Pfam" id="PF14395">
    <property type="entry name" value="COOH-NH2_lig"/>
    <property type="match status" value="1"/>
</dbReference>
<organism evidence="1 2">
    <name type="scientific">Paenibacillus residui</name>
    <dbReference type="NCBI Taxonomy" id="629724"/>
    <lineage>
        <taxon>Bacteria</taxon>
        <taxon>Bacillati</taxon>
        <taxon>Bacillota</taxon>
        <taxon>Bacilli</taxon>
        <taxon>Bacillales</taxon>
        <taxon>Paenibacillaceae</taxon>
        <taxon>Paenibacillus</taxon>
    </lineage>
</organism>
<comment type="caution">
    <text evidence="1">The sequence shown here is derived from an EMBL/GenBank/DDBJ whole genome shotgun (WGS) entry which is preliminary data.</text>
</comment>
<reference evidence="2" key="1">
    <citation type="journal article" date="2019" name="Int. J. Syst. Evol. Microbiol.">
        <title>The Global Catalogue of Microorganisms (GCM) 10K type strain sequencing project: providing services to taxonomists for standard genome sequencing and annotation.</title>
        <authorList>
            <consortium name="The Broad Institute Genomics Platform"/>
            <consortium name="The Broad Institute Genome Sequencing Center for Infectious Disease"/>
            <person name="Wu L."/>
            <person name="Ma J."/>
        </authorList>
    </citation>
    <scope>NUCLEOTIDE SEQUENCE [LARGE SCALE GENOMIC DNA]</scope>
    <source>
        <strain evidence="2">CCUG 57263</strain>
    </source>
</reference>
<dbReference type="InterPro" id="IPR025681">
    <property type="entry name" value="COOH-NH2_lig"/>
</dbReference>
<evidence type="ECO:0000313" key="1">
    <source>
        <dbReference type="EMBL" id="MFD0872250.1"/>
    </source>
</evidence>
<evidence type="ECO:0008006" key="3">
    <source>
        <dbReference type="Google" id="ProtNLM"/>
    </source>
</evidence>
<name>A0ABW3DFI8_9BACL</name>
<dbReference type="Proteomes" id="UP001597120">
    <property type="component" value="Unassembled WGS sequence"/>
</dbReference>
<dbReference type="RefSeq" id="WP_379291573.1">
    <property type="nucleotide sequence ID" value="NZ_JBHTIU010000106.1"/>
</dbReference>
<protein>
    <recommendedName>
        <fullName evidence="3">Phage phiEco32-like COOH-NH2 ligase-type 2</fullName>
    </recommendedName>
</protein>
<proteinExistence type="predicted"/>
<accession>A0ABW3DFI8</accession>